<dbReference type="EMBL" id="ML993971">
    <property type="protein sequence ID" value="KAF2201548.1"/>
    <property type="molecule type" value="Genomic_DNA"/>
</dbReference>
<dbReference type="GO" id="GO:0000287">
    <property type="term" value="F:magnesium ion binding"/>
    <property type="evidence" value="ECO:0007669"/>
    <property type="project" value="InterPro"/>
</dbReference>
<gene>
    <name evidence="1" type="ORF">GQ43DRAFT_394007</name>
</gene>
<comment type="caution">
    <text evidence="1">The sequence shown here is derived from an EMBL/GenBank/DDBJ whole genome shotgun (WGS) entry which is preliminary data.</text>
</comment>
<name>A0A9P4MVW6_9PLEO</name>
<dbReference type="Gene3D" id="3.90.470.20">
    <property type="entry name" value="4'-phosphopantetheinyl transferase domain"/>
    <property type="match status" value="1"/>
</dbReference>
<dbReference type="Proteomes" id="UP000799536">
    <property type="component" value="Unassembled WGS sequence"/>
</dbReference>
<reference evidence="1" key="1">
    <citation type="journal article" date="2020" name="Stud. Mycol.">
        <title>101 Dothideomycetes genomes: a test case for predicting lifestyles and emergence of pathogens.</title>
        <authorList>
            <person name="Haridas S."/>
            <person name="Albert R."/>
            <person name="Binder M."/>
            <person name="Bloem J."/>
            <person name="Labutti K."/>
            <person name="Salamov A."/>
            <person name="Andreopoulos B."/>
            <person name="Baker S."/>
            <person name="Barry K."/>
            <person name="Bills G."/>
            <person name="Bluhm B."/>
            <person name="Cannon C."/>
            <person name="Castanera R."/>
            <person name="Culley D."/>
            <person name="Daum C."/>
            <person name="Ezra D."/>
            <person name="Gonzalez J."/>
            <person name="Henrissat B."/>
            <person name="Kuo A."/>
            <person name="Liang C."/>
            <person name="Lipzen A."/>
            <person name="Lutzoni F."/>
            <person name="Magnuson J."/>
            <person name="Mondo S."/>
            <person name="Nolan M."/>
            <person name="Ohm R."/>
            <person name="Pangilinan J."/>
            <person name="Park H.-J."/>
            <person name="Ramirez L."/>
            <person name="Alfaro M."/>
            <person name="Sun H."/>
            <person name="Tritt A."/>
            <person name="Yoshinaga Y."/>
            <person name="Zwiers L.-H."/>
            <person name="Turgeon B."/>
            <person name="Goodwin S."/>
            <person name="Spatafora J."/>
            <person name="Crous P."/>
            <person name="Grigoriev I."/>
        </authorList>
    </citation>
    <scope>NUCLEOTIDE SEQUENCE</scope>
    <source>
        <strain evidence="1">ATCC 74209</strain>
    </source>
</reference>
<evidence type="ECO:0000313" key="1">
    <source>
        <dbReference type="EMBL" id="KAF2201548.1"/>
    </source>
</evidence>
<dbReference type="GO" id="GO:0008897">
    <property type="term" value="F:holo-[acyl-carrier-protein] synthase activity"/>
    <property type="evidence" value="ECO:0007669"/>
    <property type="project" value="InterPro"/>
</dbReference>
<protein>
    <recommendedName>
        <fullName evidence="3">4'-phosphopantetheinyl transferase domain-containing protein</fullName>
    </recommendedName>
</protein>
<dbReference type="InterPro" id="IPR037143">
    <property type="entry name" value="4-PPantetheinyl_Trfase_dom_sf"/>
</dbReference>
<evidence type="ECO:0008006" key="3">
    <source>
        <dbReference type="Google" id="ProtNLM"/>
    </source>
</evidence>
<proteinExistence type="predicted"/>
<accession>A0A9P4MVW6</accession>
<keyword evidence="2" id="KW-1185">Reference proteome</keyword>
<dbReference type="AlphaFoldDB" id="A0A9P4MVW6"/>
<organism evidence="1 2">
    <name type="scientific">Delitschia confertaspora ATCC 74209</name>
    <dbReference type="NCBI Taxonomy" id="1513339"/>
    <lineage>
        <taxon>Eukaryota</taxon>
        <taxon>Fungi</taxon>
        <taxon>Dikarya</taxon>
        <taxon>Ascomycota</taxon>
        <taxon>Pezizomycotina</taxon>
        <taxon>Dothideomycetes</taxon>
        <taxon>Pleosporomycetidae</taxon>
        <taxon>Pleosporales</taxon>
        <taxon>Delitschiaceae</taxon>
        <taxon>Delitschia</taxon>
    </lineage>
</organism>
<sequence length="157" mass="17760">MPPRPFPYSLRLGTDLCSVRHIKNVLTGKDEAASKAKLGRLLRRIFTTPETQLFEARFGRLESGESLAQMERVTEFLAGRYYRKIVSPFRPTGLVLDQEFDWKKWGERSIVEHVKEMEGQWCEVSISHDGEYALAMALVPEMVGEKGGTGEAREAGV</sequence>
<evidence type="ECO:0000313" key="2">
    <source>
        <dbReference type="Proteomes" id="UP000799536"/>
    </source>
</evidence>
<dbReference type="OrthoDB" id="15433at2759"/>
<dbReference type="SUPFAM" id="SSF56214">
    <property type="entry name" value="4'-phosphopantetheinyl transferase"/>
    <property type="match status" value="1"/>
</dbReference>